<dbReference type="InterPro" id="IPR007342">
    <property type="entry name" value="PsuG"/>
</dbReference>
<evidence type="ECO:0000256" key="4">
    <source>
        <dbReference type="ARBA" id="ARBA00023239"/>
    </source>
</evidence>
<dbReference type="InterPro" id="IPR022830">
    <property type="entry name" value="Indigdn_synthA-like"/>
</dbReference>
<keyword evidence="3" id="KW-0464">Manganese</keyword>
<sequence length="299" mass="31693">MKIHLSAEVESSLVAGKPVLALESTIITHGMPHPDNVEFALRAEFICRQQGVVPATIAVIKGDCCVGLEKAQIESIAINPSTKKVSRRELGVAIEKRWSGGTTVSATMHIAHQSGVSVFSTGGIGGVHRGAERSFDVSQDLTALSQIPMVVVSAGAKAVLDIPKTLEALETLGVPVLGFETNEFPAFYSRNSGLCGLLRTESPGEIARVFQKNKDVGVSTSTLVVNPVPVKDEIPGSEIEKIVDEAIGVALENKIIGKDLTPFLLKEVVKKTGGRSLETNKALAINNVNLGIQIVKELS</sequence>
<dbReference type="GO" id="GO:0046872">
    <property type="term" value="F:metal ion binding"/>
    <property type="evidence" value="ECO:0007669"/>
    <property type="project" value="UniProtKB-KW"/>
</dbReference>
<accession>A0A381SLB5</accession>
<dbReference type="GO" id="GO:0004730">
    <property type="term" value="F:pseudouridylate synthase activity"/>
    <property type="evidence" value="ECO:0007669"/>
    <property type="project" value="InterPro"/>
</dbReference>
<evidence type="ECO:0008006" key="7">
    <source>
        <dbReference type="Google" id="ProtNLM"/>
    </source>
</evidence>
<dbReference type="GO" id="GO:0005737">
    <property type="term" value="C:cytoplasm"/>
    <property type="evidence" value="ECO:0007669"/>
    <property type="project" value="TreeGrafter"/>
</dbReference>
<evidence type="ECO:0000256" key="3">
    <source>
        <dbReference type="ARBA" id="ARBA00023211"/>
    </source>
</evidence>
<reference evidence="6" key="1">
    <citation type="submission" date="2018-05" db="EMBL/GenBank/DDBJ databases">
        <authorList>
            <person name="Lanie J.A."/>
            <person name="Ng W.-L."/>
            <person name="Kazmierczak K.M."/>
            <person name="Andrzejewski T.M."/>
            <person name="Davidsen T.M."/>
            <person name="Wayne K.J."/>
            <person name="Tettelin H."/>
            <person name="Glass J.I."/>
            <person name="Rusch D."/>
            <person name="Podicherti R."/>
            <person name="Tsui H.-C.T."/>
            <person name="Winkler M.E."/>
        </authorList>
    </citation>
    <scope>NUCLEOTIDE SEQUENCE</scope>
</reference>
<gene>
    <name evidence="6" type="ORF">METZ01_LOCUS55981</name>
</gene>
<keyword evidence="5" id="KW-0326">Glycosidase</keyword>
<dbReference type="AlphaFoldDB" id="A0A381SLB5"/>
<dbReference type="HAMAP" id="MF_01876">
    <property type="entry name" value="PsiMP_glycosidase"/>
    <property type="match status" value="1"/>
</dbReference>
<evidence type="ECO:0000256" key="5">
    <source>
        <dbReference type="ARBA" id="ARBA00023295"/>
    </source>
</evidence>
<dbReference type="PANTHER" id="PTHR42909">
    <property type="entry name" value="ZGC:136858"/>
    <property type="match status" value="1"/>
</dbReference>
<evidence type="ECO:0000313" key="6">
    <source>
        <dbReference type="EMBL" id="SVA03127.1"/>
    </source>
</evidence>
<dbReference type="GO" id="GO:0016798">
    <property type="term" value="F:hydrolase activity, acting on glycosyl bonds"/>
    <property type="evidence" value="ECO:0007669"/>
    <property type="project" value="UniProtKB-KW"/>
</dbReference>
<evidence type="ECO:0000256" key="2">
    <source>
        <dbReference type="ARBA" id="ARBA00022801"/>
    </source>
</evidence>
<dbReference type="SUPFAM" id="SSF110581">
    <property type="entry name" value="Indigoidine synthase A-like"/>
    <property type="match status" value="1"/>
</dbReference>
<keyword evidence="1" id="KW-0479">Metal-binding</keyword>
<proteinExistence type="inferred from homology"/>
<organism evidence="6">
    <name type="scientific">marine metagenome</name>
    <dbReference type="NCBI Taxonomy" id="408172"/>
    <lineage>
        <taxon>unclassified sequences</taxon>
        <taxon>metagenomes</taxon>
        <taxon>ecological metagenomes</taxon>
    </lineage>
</organism>
<dbReference type="EMBL" id="UINC01003076">
    <property type="protein sequence ID" value="SVA03127.1"/>
    <property type="molecule type" value="Genomic_DNA"/>
</dbReference>
<keyword evidence="4" id="KW-0456">Lyase</keyword>
<protein>
    <recommendedName>
        <fullName evidence="7">Pseudouridine-5'-phosphate glycosidase</fullName>
    </recommendedName>
</protein>
<dbReference type="Pfam" id="PF04227">
    <property type="entry name" value="Indigoidine_A"/>
    <property type="match status" value="1"/>
</dbReference>
<keyword evidence="2" id="KW-0378">Hydrolase</keyword>
<name>A0A381SLB5_9ZZZZ</name>
<evidence type="ECO:0000256" key="1">
    <source>
        <dbReference type="ARBA" id="ARBA00022723"/>
    </source>
</evidence>
<dbReference type="PANTHER" id="PTHR42909:SF1">
    <property type="entry name" value="CARBOHYDRATE KINASE PFKB DOMAIN-CONTAINING PROTEIN"/>
    <property type="match status" value="1"/>
</dbReference>
<dbReference type="Gene3D" id="3.40.1790.10">
    <property type="entry name" value="Indigoidine synthase domain"/>
    <property type="match status" value="1"/>
</dbReference>